<evidence type="ECO:0008006" key="3">
    <source>
        <dbReference type="Google" id="ProtNLM"/>
    </source>
</evidence>
<dbReference type="NCBIfam" id="TIGR03016">
    <property type="entry name" value="pepcterm_hypo_1"/>
    <property type="match status" value="1"/>
</dbReference>
<organism evidence="1 2">
    <name type="scientific">Alteromonas macleodii</name>
    <name type="common">Pseudoalteromonas macleodii</name>
    <dbReference type="NCBI Taxonomy" id="28108"/>
    <lineage>
        <taxon>Bacteria</taxon>
        <taxon>Pseudomonadati</taxon>
        <taxon>Pseudomonadota</taxon>
        <taxon>Gammaproteobacteria</taxon>
        <taxon>Alteromonadales</taxon>
        <taxon>Alteromonadaceae</taxon>
        <taxon>Alteromonas/Salinimonas group</taxon>
        <taxon>Alteromonas</taxon>
    </lineage>
</organism>
<evidence type="ECO:0000313" key="2">
    <source>
        <dbReference type="Proteomes" id="UP000509458"/>
    </source>
</evidence>
<protein>
    <recommendedName>
        <fullName evidence="3">TIGR03016 family PEP-CTERM system-associated outer membrane protein</fullName>
    </recommendedName>
</protein>
<dbReference type="AlphaFoldDB" id="A0A6T9Y4Y4"/>
<sequence length="534" mass="59613">MGTSLLYSFNALAEIKITGKAEAEYIFQDVESEAEGQLSLDTLQVTPSINASLDTRTFRGFWSGSLTHLERDKVDNSRTDTFEEYSYSLVWQPFDSFLQIEGQGALSYQNTNANNYLVSDFLNNSDSLSKTRSNRISALANFDRGNWVQAQGGIAYADVASERSTLNSGQALDNNTFELFGGISNGDSIQRVLWQLDGAYINTDRAQNNSDEFITRSGDGFIDIAVVKSFGIRLTAAHEANQVSDRDDTSSSTRKFNSYGMGLFYRQSEDRYIAVTANSSDSDLDEDDDETFIGLDFKWALSPRTNLSGSYGRRFYGEAASFDASYNSKYLRTTLSYSEDVTNTSRLLANPQNLGVFVCPATTVSIADCFQPSSLTYEPDASEQLVQLTSQVIEFDDNIIVRKSTNFQAGYDFSRLTIALTSRYAEDDYLDLERLRRTYSLGTTLVYELGSYTNISTEITYANITQRSDQDDLDGGTDNWRGNIAIQREVGRYLTAAIDFTYVDQSGDIATGVGLFGNNYSDRRISLSVIYKYQ</sequence>
<dbReference type="InterPro" id="IPR017467">
    <property type="entry name" value="CHP03016_PEP-CTERM"/>
</dbReference>
<dbReference type="EMBL" id="LR812090">
    <property type="protein sequence ID" value="CAB9494818.1"/>
    <property type="molecule type" value="Genomic_DNA"/>
</dbReference>
<name>A0A6T9Y4Y4_ALTMA</name>
<reference evidence="1 2" key="1">
    <citation type="submission" date="2020-06" db="EMBL/GenBank/DDBJ databases">
        <authorList>
            <person name="Duchaud E."/>
        </authorList>
    </citation>
    <scope>NUCLEOTIDE SEQUENCE [LARGE SCALE GENOMIC DNA]</scope>
    <source>
        <strain evidence="1">Alteromonas fortis</strain>
    </source>
</reference>
<accession>A0A6T9Y4Y4</accession>
<dbReference type="RefSeq" id="WP_232091209.1">
    <property type="nucleotide sequence ID" value="NZ_LR812090.1"/>
</dbReference>
<dbReference type="Proteomes" id="UP000509458">
    <property type="component" value="Chromosome"/>
</dbReference>
<gene>
    <name evidence="1" type="ORF">ALFOR1_40190</name>
</gene>
<proteinExistence type="predicted"/>
<evidence type="ECO:0000313" key="1">
    <source>
        <dbReference type="EMBL" id="CAB9494818.1"/>
    </source>
</evidence>